<protein>
    <submittedName>
        <fullName evidence="1">Uncharacterized protein</fullName>
    </submittedName>
</protein>
<evidence type="ECO:0000313" key="2">
    <source>
        <dbReference type="Proteomes" id="UP001172155"/>
    </source>
</evidence>
<dbReference type="Proteomes" id="UP001172155">
    <property type="component" value="Unassembled WGS sequence"/>
</dbReference>
<sequence>MKTGVKQQPLPDDGASRRYTSSRRASVLDYPFERGWRYHAFRAGNYMLANDEEEMIRLDLLHKVMTKRIGNKMFLAPVDGSRISRILDMGTRTSIYDLESPWAYGAPFDFIFGRCLVTSIKDWPGLVQSAYELRWLELQNFDPVIRRADPRPPNTAPLWSGPTSSSSLARSWGGFWRGRYEKVGNQTFDIPFGTWAKDRALKELGILFAVQMIQGLEAISLRLMCNVVGWELENVKEFLGKVRREFEANEHRFYVVL</sequence>
<dbReference type="EMBL" id="JAUKUD010000007">
    <property type="protein sequence ID" value="KAK0737735.1"/>
    <property type="molecule type" value="Genomic_DNA"/>
</dbReference>
<evidence type="ECO:0000313" key="1">
    <source>
        <dbReference type="EMBL" id="KAK0737735.1"/>
    </source>
</evidence>
<name>A0AA40EFB6_9PEZI</name>
<accession>A0AA40EFB6</accession>
<gene>
    <name evidence="1" type="ORF">B0T18DRAFT_440780</name>
</gene>
<reference evidence="1" key="1">
    <citation type="submission" date="2023-06" db="EMBL/GenBank/DDBJ databases">
        <title>Genome-scale phylogeny and comparative genomics of the fungal order Sordariales.</title>
        <authorList>
            <consortium name="Lawrence Berkeley National Laboratory"/>
            <person name="Hensen N."/>
            <person name="Bonometti L."/>
            <person name="Westerberg I."/>
            <person name="Brannstrom I.O."/>
            <person name="Guillou S."/>
            <person name="Cros-Aarteil S."/>
            <person name="Calhoun S."/>
            <person name="Haridas S."/>
            <person name="Kuo A."/>
            <person name="Mondo S."/>
            <person name="Pangilinan J."/>
            <person name="Riley R."/>
            <person name="LaButti K."/>
            <person name="Andreopoulos B."/>
            <person name="Lipzen A."/>
            <person name="Chen C."/>
            <person name="Yanf M."/>
            <person name="Daum C."/>
            <person name="Ng V."/>
            <person name="Clum A."/>
            <person name="Steindorff A."/>
            <person name="Ohm R."/>
            <person name="Martin F."/>
            <person name="Silar P."/>
            <person name="Natvig D."/>
            <person name="Lalanne C."/>
            <person name="Gautier V."/>
            <person name="Ament-velasquez S.L."/>
            <person name="Kruys A."/>
            <person name="Hutchinson M.I."/>
            <person name="Powell A.J."/>
            <person name="Barry K."/>
            <person name="Miller A.N."/>
            <person name="Grigoriev I.V."/>
            <person name="Debuchy R."/>
            <person name="Gladieux P."/>
            <person name="Thoren M.H."/>
            <person name="Johannesson H."/>
        </authorList>
    </citation>
    <scope>NUCLEOTIDE SEQUENCE</scope>
    <source>
        <strain evidence="1">SMH3187-1</strain>
    </source>
</reference>
<dbReference type="AlphaFoldDB" id="A0AA40EFB6"/>
<keyword evidence="2" id="KW-1185">Reference proteome</keyword>
<proteinExistence type="predicted"/>
<organism evidence="1 2">
    <name type="scientific">Schizothecium vesticola</name>
    <dbReference type="NCBI Taxonomy" id="314040"/>
    <lineage>
        <taxon>Eukaryota</taxon>
        <taxon>Fungi</taxon>
        <taxon>Dikarya</taxon>
        <taxon>Ascomycota</taxon>
        <taxon>Pezizomycotina</taxon>
        <taxon>Sordariomycetes</taxon>
        <taxon>Sordariomycetidae</taxon>
        <taxon>Sordariales</taxon>
        <taxon>Schizotheciaceae</taxon>
        <taxon>Schizothecium</taxon>
    </lineage>
</organism>
<comment type="caution">
    <text evidence="1">The sequence shown here is derived from an EMBL/GenBank/DDBJ whole genome shotgun (WGS) entry which is preliminary data.</text>
</comment>